<evidence type="ECO:0000259" key="8">
    <source>
        <dbReference type="Pfam" id="PF13906"/>
    </source>
</evidence>
<dbReference type="PIRSF" id="PIRSF006060">
    <property type="entry name" value="AA_transporter"/>
    <property type="match status" value="1"/>
</dbReference>
<evidence type="ECO:0000313" key="10">
    <source>
        <dbReference type="Proteomes" id="UP000593576"/>
    </source>
</evidence>
<dbReference type="PANTHER" id="PTHR43243">
    <property type="entry name" value="INNER MEMBRANE TRANSPORTER YGJI-RELATED"/>
    <property type="match status" value="1"/>
</dbReference>
<evidence type="ECO:0000313" key="9">
    <source>
        <dbReference type="EMBL" id="MBA0859721.1"/>
    </source>
</evidence>
<keyword evidence="6 7" id="KW-0472">Membrane</keyword>
<evidence type="ECO:0000256" key="4">
    <source>
        <dbReference type="ARBA" id="ARBA00022692"/>
    </source>
</evidence>
<reference evidence="9 10" key="1">
    <citation type="journal article" date="2019" name="Genome Biol. Evol.">
        <title>Insights into the evolution of the New World diploid cottons (Gossypium, subgenus Houzingenia) based on genome sequencing.</title>
        <authorList>
            <person name="Grover C.E."/>
            <person name="Arick M.A. 2nd"/>
            <person name="Thrash A."/>
            <person name="Conover J.L."/>
            <person name="Sanders W.S."/>
            <person name="Peterson D.G."/>
            <person name="Frelichowski J.E."/>
            <person name="Scheffler J.A."/>
            <person name="Scheffler B.E."/>
            <person name="Wendel J.F."/>
        </authorList>
    </citation>
    <scope>NUCLEOTIDE SEQUENCE [LARGE SCALE GENOMIC DNA]</scope>
    <source>
        <strain evidence="9">1</strain>
        <tissue evidence="9">Leaf</tissue>
    </source>
</reference>
<dbReference type="OrthoDB" id="3900342at2759"/>
<feature type="transmembrane region" description="Helical" evidence="7">
    <location>
        <begin position="110"/>
        <end position="131"/>
    </location>
</feature>
<feature type="transmembrane region" description="Helical" evidence="7">
    <location>
        <begin position="564"/>
        <end position="588"/>
    </location>
</feature>
<organism evidence="9 10">
    <name type="scientific">Gossypium schwendimanii</name>
    <name type="common">Cotton</name>
    <dbReference type="NCBI Taxonomy" id="34291"/>
    <lineage>
        <taxon>Eukaryota</taxon>
        <taxon>Viridiplantae</taxon>
        <taxon>Streptophyta</taxon>
        <taxon>Embryophyta</taxon>
        <taxon>Tracheophyta</taxon>
        <taxon>Spermatophyta</taxon>
        <taxon>Magnoliopsida</taxon>
        <taxon>eudicotyledons</taxon>
        <taxon>Gunneridae</taxon>
        <taxon>Pentapetalae</taxon>
        <taxon>rosids</taxon>
        <taxon>malvids</taxon>
        <taxon>Malvales</taxon>
        <taxon>Malvaceae</taxon>
        <taxon>Malvoideae</taxon>
        <taxon>Gossypium</taxon>
    </lineage>
</organism>
<dbReference type="PANTHER" id="PTHR43243:SF4">
    <property type="entry name" value="CATIONIC AMINO ACID TRANSPORTER 4"/>
    <property type="match status" value="1"/>
</dbReference>
<feature type="transmembrane region" description="Helical" evidence="7">
    <location>
        <begin position="79"/>
        <end position="98"/>
    </location>
</feature>
<feature type="transmembrane region" description="Helical" evidence="7">
    <location>
        <begin position="594"/>
        <end position="612"/>
    </location>
</feature>
<feature type="domain" description="Cationic amino acid transporter C-terminal" evidence="8">
    <location>
        <begin position="567"/>
        <end position="617"/>
    </location>
</feature>
<feature type="transmembrane region" description="Helical" evidence="7">
    <location>
        <begin position="206"/>
        <end position="224"/>
    </location>
</feature>
<feature type="transmembrane region" description="Helical" evidence="7">
    <location>
        <begin position="528"/>
        <end position="552"/>
    </location>
</feature>
<evidence type="ECO:0000256" key="6">
    <source>
        <dbReference type="ARBA" id="ARBA00023136"/>
    </source>
</evidence>
<sequence>MGVLADSQKEGFGSSWGGLKSLVRRKQVDSAHSKRSGHHQLAKELTVPHLIAIGVGSTIGAGVYILVGTVAREHSGPALAISFLIAGIAAALSAFCYAELASRCPSAGSAYHYSYICVGEGVAWLIGWALILEYTIGGAAVARGISPNLALLFGGEDSLPIFLSRQYIPGLDVVVDPCAAILVFIVTGLLCVGIKESTFAQGIVTTANVCAMIFVIVAGGYLGYNTGWAGYKLPTGYFPFGVDGMFAGSATVFFAYIGFDSVASTAEEVKNPQRDLPLGIATALSICCGLYMLVSMVIVGLVPYYAMDPDTPISSAFASHGMQWAAYIITIGAVTALCSTLMGSLLPQPRILLAMARDGLLPSFFSDVNKSSQVPIKSTLATGLVAATLSFFMDVSQLAGMVSVGTLLAFTMVAISVLILRYVPPDEVPFPSSLQESIDSVTLRYSQRISGKNPEANPETSTFVDSSQPLLGNKNVAVDCLITEKQEAQAYWTLTEQNRRKIAGWTIMLLCVGAFGLTFAASNVWIPSLIRLTCCGVGGVLLLSGLIVLTCIDQDDARHNFGHTGGFICPFVPLLPIVCILINVYLLINLGAATWARVSVWLLIGVVVYVFYGRSHSSLLDAVYVPAAHADEIYRSSGDSLA</sequence>
<keyword evidence="3" id="KW-0813">Transport</keyword>
<feature type="transmembrane region" description="Helical" evidence="7">
    <location>
        <begin position="173"/>
        <end position="194"/>
    </location>
</feature>
<gene>
    <name evidence="9" type="ORF">Goshw_009954</name>
</gene>
<dbReference type="Proteomes" id="UP000593576">
    <property type="component" value="Unassembled WGS sequence"/>
</dbReference>
<dbReference type="AlphaFoldDB" id="A0A7J9LM46"/>
<dbReference type="Pfam" id="PF13520">
    <property type="entry name" value="AA_permease_2"/>
    <property type="match status" value="1"/>
</dbReference>
<dbReference type="GO" id="GO:0016020">
    <property type="term" value="C:membrane"/>
    <property type="evidence" value="ECO:0007669"/>
    <property type="project" value="UniProtKB-SubCell"/>
</dbReference>
<comment type="subcellular location">
    <subcellularLocation>
        <location evidence="1">Membrane</location>
        <topology evidence="1">Multi-pass membrane protein</topology>
    </subcellularLocation>
</comment>
<comment type="caution">
    <text evidence="9">The sequence shown here is derived from an EMBL/GenBank/DDBJ whole genome shotgun (WGS) entry which is preliminary data.</text>
</comment>
<dbReference type="GO" id="GO:0015171">
    <property type="term" value="F:amino acid transmembrane transporter activity"/>
    <property type="evidence" value="ECO:0007669"/>
    <property type="project" value="TreeGrafter"/>
</dbReference>
<evidence type="ECO:0000256" key="7">
    <source>
        <dbReference type="SAM" id="Phobius"/>
    </source>
</evidence>
<evidence type="ECO:0000256" key="3">
    <source>
        <dbReference type="ARBA" id="ARBA00022448"/>
    </source>
</evidence>
<comment type="similarity">
    <text evidence="2">Belongs to the amino acid-polyamine-organocation (APC) superfamily. Cationic amino acid transporter (CAT) (TC 2.A.3.3) family.</text>
</comment>
<evidence type="ECO:0000256" key="5">
    <source>
        <dbReference type="ARBA" id="ARBA00022989"/>
    </source>
</evidence>
<dbReference type="Pfam" id="PF13906">
    <property type="entry name" value="AA_permease_C"/>
    <property type="match status" value="1"/>
</dbReference>
<dbReference type="InterPro" id="IPR029485">
    <property type="entry name" value="CAT_C"/>
</dbReference>
<accession>A0A7J9LM46</accession>
<evidence type="ECO:0000256" key="2">
    <source>
        <dbReference type="ARBA" id="ARBA00008572"/>
    </source>
</evidence>
<keyword evidence="4 7" id="KW-0812">Transmembrane</keyword>
<proteinExistence type="inferred from homology"/>
<dbReference type="EMBL" id="JABFAF010000007">
    <property type="protein sequence ID" value="MBA0859721.1"/>
    <property type="molecule type" value="Genomic_DNA"/>
</dbReference>
<keyword evidence="10" id="KW-1185">Reference proteome</keyword>
<feature type="transmembrane region" description="Helical" evidence="7">
    <location>
        <begin position="278"/>
        <end position="304"/>
    </location>
</feature>
<dbReference type="FunFam" id="1.20.1740.10:FF:000010">
    <property type="entry name" value="probable cationic amino acid transporter"/>
    <property type="match status" value="1"/>
</dbReference>
<keyword evidence="5 7" id="KW-1133">Transmembrane helix</keyword>
<dbReference type="InterPro" id="IPR002293">
    <property type="entry name" value="AA/rel_permease1"/>
</dbReference>
<feature type="transmembrane region" description="Helical" evidence="7">
    <location>
        <begin position="502"/>
        <end position="522"/>
    </location>
</feature>
<dbReference type="Gene3D" id="1.20.1740.10">
    <property type="entry name" value="Amino acid/polyamine transporter I"/>
    <property type="match status" value="1"/>
</dbReference>
<feature type="transmembrane region" description="Helical" evidence="7">
    <location>
        <begin position="398"/>
        <end position="420"/>
    </location>
</feature>
<feature type="transmembrane region" description="Helical" evidence="7">
    <location>
        <begin position="324"/>
        <end position="346"/>
    </location>
</feature>
<feature type="transmembrane region" description="Helical" evidence="7">
    <location>
        <begin position="236"/>
        <end position="257"/>
    </location>
</feature>
<feature type="transmembrane region" description="Helical" evidence="7">
    <location>
        <begin position="45"/>
        <end position="67"/>
    </location>
</feature>
<evidence type="ECO:0000256" key="1">
    <source>
        <dbReference type="ARBA" id="ARBA00004141"/>
    </source>
</evidence>
<name>A0A7J9LM46_GOSSC</name>
<protein>
    <recommendedName>
        <fullName evidence="8">Cationic amino acid transporter C-terminal domain-containing protein</fullName>
    </recommendedName>
</protein>